<dbReference type="Gene3D" id="3.55.50.10">
    <property type="entry name" value="Baseplate protein-like domains"/>
    <property type="match status" value="1"/>
</dbReference>
<reference evidence="1" key="2">
    <citation type="submission" date="2021-04" db="EMBL/GenBank/DDBJ databases">
        <authorList>
            <person name="Gilroy R."/>
        </authorList>
    </citation>
    <scope>NUCLEOTIDE SEQUENCE</scope>
    <source>
        <strain evidence="1">ChiBcec16_6824</strain>
    </source>
</reference>
<dbReference type="Gene3D" id="3.30.1920.10">
    <property type="entry name" value="Baseplate protein-like domains - 2 layer sandwich fold"/>
    <property type="match status" value="1"/>
</dbReference>
<protein>
    <submittedName>
        <fullName evidence="1">Uncharacterized protein</fullName>
    </submittedName>
</protein>
<dbReference type="SUPFAM" id="SSF69279">
    <property type="entry name" value="Phage tail proteins"/>
    <property type="match status" value="1"/>
</dbReference>
<dbReference type="AlphaFoldDB" id="A0A9D2BXT6"/>
<dbReference type="Proteomes" id="UP000823868">
    <property type="component" value="Unassembled WGS sequence"/>
</dbReference>
<name>A0A9D2BXT6_9FIRM</name>
<dbReference type="Gene3D" id="2.30.300.10">
    <property type="entry name" value="Baseplate protein-like domain - beta roll fold"/>
    <property type="match status" value="1"/>
</dbReference>
<reference evidence="1" key="1">
    <citation type="journal article" date="2021" name="PeerJ">
        <title>Extensive microbial diversity within the chicken gut microbiome revealed by metagenomics and culture.</title>
        <authorList>
            <person name="Gilroy R."/>
            <person name="Ravi A."/>
            <person name="Getino M."/>
            <person name="Pursley I."/>
            <person name="Horton D.L."/>
            <person name="Alikhan N.F."/>
            <person name="Baker D."/>
            <person name="Gharbi K."/>
            <person name="Hall N."/>
            <person name="Watson M."/>
            <person name="Adriaenssens E.M."/>
            <person name="Foster-Nyarko E."/>
            <person name="Jarju S."/>
            <person name="Secka A."/>
            <person name="Antonio M."/>
            <person name="Oren A."/>
            <person name="Chaudhuri R.R."/>
            <person name="La Ragione R."/>
            <person name="Hildebrand F."/>
            <person name="Pallen M.J."/>
        </authorList>
    </citation>
    <scope>NUCLEOTIDE SEQUENCE</scope>
    <source>
        <strain evidence="1">ChiBcec16_6824</strain>
    </source>
</reference>
<proteinExistence type="predicted"/>
<accession>A0A9D2BXT6</accession>
<dbReference type="InterPro" id="IPR023399">
    <property type="entry name" value="Baseplate-like_2-layer_sand"/>
</dbReference>
<gene>
    <name evidence="1" type="ORF">H9841_01375</name>
</gene>
<evidence type="ECO:0000313" key="1">
    <source>
        <dbReference type="EMBL" id="HIY20537.1"/>
    </source>
</evidence>
<comment type="caution">
    <text evidence="1">The sequence shown here is derived from an EMBL/GenBank/DDBJ whole genome shotgun (WGS) entry which is preliminary data.</text>
</comment>
<sequence length="313" mass="35245">MECWLTDYRGERRMLPPRTAWRFTYTSGTPCDSFQVECLWGQEREDALADAVLFGAFEGGETVFTGVVDECECTWDGNGSRLIVTGRGMAARLLDNEAKGADYLVATWDDVLRDHVTPYGITAVGGENLPHVTGFSVETGSSEWTVVESFVRYYGGQEPRFDRMGQLILSGWASGQRRKLGPDCPVTSAVLRDKRYGVLSQVLVRNPNDQGEETVTNEDFAQRGGMRRQVLTMPRKSGFEAMRYRADYQLRRSAEELRRLTLRSPRAFLAYPGDVVELELERPKLSGSWRVWESTCGSDEKGTYTELELSPVS</sequence>
<dbReference type="EMBL" id="DXDX01000031">
    <property type="protein sequence ID" value="HIY20537.1"/>
    <property type="molecule type" value="Genomic_DNA"/>
</dbReference>
<evidence type="ECO:0000313" key="2">
    <source>
        <dbReference type="Proteomes" id="UP000823868"/>
    </source>
</evidence>
<organism evidence="1 2">
    <name type="scientific">Candidatus Flavonifractor merdigallinarum</name>
    <dbReference type="NCBI Taxonomy" id="2838589"/>
    <lineage>
        <taxon>Bacteria</taxon>
        <taxon>Bacillati</taxon>
        <taxon>Bacillota</taxon>
        <taxon>Clostridia</taxon>
        <taxon>Eubacteriales</taxon>
        <taxon>Oscillospiraceae</taxon>
        <taxon>Flavonifractor</taxon>
    </lineage>
</organism>